<dbReference type="AlphaFoldDB" id="A0A7S2CJJ4"/>
<dbReference type="PANTHER" id="PTHR24114:SF2">
    <property type="entry name" value="F-BOX DOMAIN-CONTAINING PROTEIN-RELATED"/>
    <property type="match status" value="1"/>
</dbReference>
<protein>
    <submittedName>
        <fullName evidence="1">Uncharacterized protein</fullName>
    </submittedName>
</protein>
<gene>
    <name evidence="1" type="ORF">CBRE1094_LOCUS9450</name>
</gene>
<proteinExistence type="predicted"/>
<dbReference type="InterPro" id="IPR052394">
    <property type="entry name" value="LRR-containing"/>
</dbReference>
<dbReference type="SUPFAM" id="SSF52047">
    <property type="entry name" value="RNI-like"/>
    <property type="match status" value="1"/>
</dbReference>
<name>A0A7S2CJJ4_9EUKA</name>
<dbReference type="InterPro" id="IPR032675">
    <property type="entry name" value="LRR_dom_sf"/>
</dbReference>
<dbReference type="Gene3D" id="3.80.10.10">
    <property type="entry name" value="Ribonuclease Inhibitor"/>
    <property type="match status" value="3"/>
</dbReference>
<dbReference type="Pfam" id="PF13516">
    <property type="entry name" value="LRR_6"/>
    <property type="match status" value="2"/>
</dbReference>
<dbReference type="InterPro" id="IPR001611">
    <property type="entry name" value="Leu-rich_rpt"/>
</dbReference>
<accession>A0A7S2CJJ4</accession>
<dbReference type="SMART" id="SM00368">
    <property type="entry name" value="LRR_RI"/>
    <property type="match status" value="5"/>
</dbReference>
<organism evidence="1">
    <name type="scientific">Haptolina brevifila</name>
    <dbReference type="NCBI Taxonomy" id="156173"/>
    <lineage>
        <taxon>Eukaryota</taxon>
        <taxon>Haptista</taxon>
        <taxon>Haptophyta</taxon>
        <taxon>Prymnesiophyceae</taxon>
        <taxon>Prymnesiales</taxon>
        <taxon>Prymnesiaceae</taxon>
        <taxon>Haptolina</taxon>
    </lineage>
</organism>
<sequence length="643" mass="69267">MGADQSREDIEQDKIIQQHEELLSPVHVAEHAIVERAQTRRRSSTDRTARLSQEFADDASAKAAVIASEARMMRKSSRPKSKPMAAEWSIQAFAASLDEMPAAVATALLPDANMSSVDQLELMTGFENRNDIAEQLRAGQLIDRVADALWHGVQKLRQAQEAKGNELTAELAAEGEHLHGVQRKKIIADLSAQMAVEVRTGSDTVANRNAAHVVQEEMKEILAEPPERFVIDVRFLEAVDEALKVKRSVDLASVLGGETAGNLEASLPLVAPLQLSVVDLSGWELQEGGAHANAVIRWMASNPPTLNKLTVDASTAGVDVLNALLDLVAITTSLTRLDVLEGSDIDVLQLNGTKPSEAIDMRGASFEAVSAAIIASCISANPHVRSVDLDGSVLSVKQLNGEEPIRTINLNGKGLSRTSGIVIAKLVASNTTSTTLNLTRNLLDAVVVVHLSETLQKNNILQTLVLRHNKLNAIAAAYLSEGLTHGSSLKELDLYDNEIGPVGAAYLAVALKENRCLVMLNLCSNGLDAKAAQHLAEGLKQNDTLTELDLEDNNIYPKGAVYLAAALKHNTALQTLSLADNAICHAGETKGMEALCAMLRINMTLQTVKQCAPYSNSHMRRTRAKRTHPEPTYAAGSRFVQLA</sequence>
<dbReference type="PANTHER" id="PTHR24114">
    <property type="entry name" value="LEUCINE RICH REPEAT FAMILY PROTEIN"/>
    <property type="match status" value="1"/>
</dbReference>
<evidence type="ECO:0000313" key="1">
    <source>
        <dbReference type="EMBL" id="CAD9427841.1"/>
    </source>
</evidence>
<reference evidence="1" key="1">
    <citation type="submission" date="2021-01" db="EMBL/GenBank/DDBJ databases">
        <authorList>
            <person name="Corre E."/>
            <person name="Pelletier E."/>
            <person name="Niang G."/>
            <person name="Scheremetjew M."/>
            <person name="Finn R."/>
            <person name="Kale V."/>
            <person name="Holt S."/>
            <person name="Cochrane G."/>
            <person name="Meng A."/>
            <person name="Brown T."/>
            <person name="Cohen L."/>
        </authorList>
    </citation>
    <scope>NUCLEOTIDE SEQUENCE</scope>
    <source>
        <strain evidence="1">UTEX LB 985</strain>
    </source>
</reference>
<dbReference type="EMBL" id="HBGU01017445">
    <property type="protein sequence ID" value="CAD9427841.1"/>
    <property type="molecule type" value="Transcribed_RNA"/>
</dbReference>